<dbReference type="InterPro" id="IPR008979">
    <property type="entry name" value="Galactose-bd-like_sf"/>
</dbReference>
<dbReference type="STRING" id="228959.SAMN05421797_11012"/>
<organism evidence="2 3">
    <name type="scientific">Maribacter ulvicola</name>
    <dbReference type="NCBI Taxonomy" id="228959"/>
    <lineage>
        <taxon>Bacteria</taxon>
        <taxon>Pseudomonadati</taxon>
        <taxon>Bacteroidota</taxon>
        <taxon>Flavobacteriia</taxon>
        <taxon>Flavobacteriales</taxon>
        <taxon>Flavobacteriaceae</taxon>
        <taxon>Maribacter</taxon>
    </lineage>
</organism>
<accession>A0A1N6ZXZ9</accession>
<dbReference type="PROSITE" id="PS51257">
    <property type="entry name" value="PROKAR_LIPOPROTEIN"/>
    <property type="match status" value="1"/>
</dbReference>
<evidence type="ECO:0000313" key="3">
    <source>
        <dbReference type="Proteomes" id="UP000186953"/>
    </source>
</evidence>
<dbReference type="SUPFAM" id="SSF49785">
    <property type="entry name" value="Galactose-binding domain-like"/>
    <property type="match status" value="1"/>
</dbReference>
<reference evidence="3" key="1">
    <citation type="submission" date="2017-01" db="EMBL/GenBank/DDBJ databases">
        <authorList>
            <person name="Varghese N."/>
            <person name="Submissions S."/>
        </authorList>
    </citation>
    <scope>NUCLEOTIDE SEQUENCE [LARGE SCALE GENOMIC DNA]</scope>
    <source>
        <strain evidence="3">DSM 15366</strain>
    </source>
</reference>
<dbReference type="Pfam" id="PF16389">
    <property type="entry name" value="DUF4998"/>
    <property type="match status" value="1"/>
</dbReference>
<dbReference type="EMBL" id="FTMA01000010">
    <property type="protein sequence ID" value="SIR31619.1"/>
    <property type="molecule type" value="Genomic_DNA"/>
</dbReference>
<feature type="domain" description="F5/8 type C" evidence="1">
    <location>
        <begin position="227"/>
        <end position="371"/>
    </location>
</feature>
<protein>
    <submittedName>
        <fullName evidence="2">F5/8 type C domain-containing protein</fullName>
    </submittedName>
</protein>
<dbReference type="Pfam" id="PF00754">
    <property type="entry name" value="F5_F8_type_C"/>
    <property type="match status" value="1"/>
</dbReference>
<evidence type="ECO:0000259" key="1">
    <source>
        <dbReference type="PROSITE" id="PS50022"/>
    </source>
</evidence>
<dbReference type="Gene3D" id="2.60.120.260">
    <property type="entry name" value="Galactose-binding domain-like"/>
    <property type="match status" value="1"/>
</dbReference>
<dbReference type="Proteomes" id="UP000186953">
    <property type="component" value="Unassembled WGS sequence"/>
</dbReference>
<keyword evidence="3" id="KW-1185">Reference proteome</keyword>
<gene>
    <name evidence="2" type="ORF">SAMN05421797_11012</name>
</gene>
<dbReference type="InterPro" id="IPR000421">
    <property type="entry name" value="FA58C"/>
</dbReference>
<name>A0A1N6ZXZ9_9FLAO</name>
<dbReference type="AlphaFoldDB" id="A0A1N6ZXZ9"/>
<dbReference type="OrthoDB" id="9794261at2"/>
<dbReference type="PROSITE" id="PS50022">
    <property type="entry name" value="FA58C_3"/>
    <property type="match status" value="1"/>
</dbReference>
<dbReference type="RefSeq" id="WP_084182130.1">
    <property type="nucleotide sequence ID" value="NZ_FTMA01000010.1"/>
</dbReference>
<evidence type="ECO:0000313" key="2">
    <source>
        <dbReference type="EMBL" id="SIR31619.1"/>
    </source>
</evidence>
<proteinExistence type="predicted"/>
<sequence length="371" mass="42401">MNRLNYIYSIAVVLLIVMSSCNQDMNQFHEEWLKDGEINYVGKVDSLIALGGDERIEFHYYLSDRRAKFLTVNWLELGVDREVRVPIEKQESEEKFSFIIGENESILENDYTFTLVTDDDNGTKSIPFKTIGKVYGENYRKSLNNRLVTGFEVTDEGINLEFSSALNEDDQGIELTYNNGSENFVLTFGADELVEKIFLSNPDFSTPISYSTIYRPNNSIDTFKAEEIVPAIEKLENVALNKPVIASSSLNDTYVAEKAVDGIIGVNESRWINAREVGSHWIEIDLEGEVDINRVRVHDDSPISNFVLEYEIDGEWNVLEEVTGNNQKVFTGDYTGINATKIRYVFETFDADPNEIIRMFELEVFVMVKLQ</sequence>